<organism evidence="2 3">
    <name type="scientific">Candidatus Enterococcus ferrettii</name>
    <dbReference type="NCBI Taxonomy" id="2815324"/>
    <lineage>
        <taxon>Bacteria</taxon>
        <taxon>Bacillati</taxon>
        <taxon>Bacillota</taxon>
        <taxon>Bacilli</taxon>
        <taxon>Lactobacillales</taxon>
        <taxon>Enterococcaceae</taxon>
        <taxon>Enterococcus</taxon>
    </lineage>
</organism>
<feature type="transmembrane region" description="Helical" evidence="1">
    <location>
        <begin position="12"/>
        <end position="32"/>
    </location>
</feature>
<reference evidence="2 3" key="1">
    <citation type="submission" date="2024-02" db="EMBL/GenBank/DDBJ databases">
        <title>The Genome Sequence of Enterococcus sp. DIV0159.</title>
        <authorList>
            <person name="Earl A."/>
            <person name="Manson A."/>
            <person name="Gilmore M."/>
            <person name="Sanders J."/>
            <person name="Shea T."/>
            <person name="Howe W."/>
            <person name="Livny J."/>
            <person name="Cuomo C."/>
            <person name="Neafsey D."/>
            <person name="Birren B."/>
        </authorList>
    </citation>
    <scope>NUCLEOTIDE SEQUENCE [LARGE SCALE GENOMIC DNA]</scope>
    <source>
        <strain evidence="2 3">665A</strain>
    </source>
</reference>
<dbReference type="EMBL" id="JAFREL020000009">
    <property type="protein sequence ID" value="MEO1773296.1"/>
    <property type="molecule type" value="Genomic_DNA"/>
</dbReference>
<gene>
    <name evidence="2" type="ORF">JZO67_005280</name>
</gene>
<feature type="transmembrane region" description="Helical" evidence="1">
    <location>
        <begin position="44"/>
        <end position="64"/>
    </location>
</feature>
<keyword evidence="3" id="KW-1185">Reference proteome</keyword>
<protein>
    <recommendedName>
        <fullName evidence="4">Integral membrane protein</fullName>
    </recommendedName>
</protein>
<name>A0ABV0EXC9_9ENTE</name>
<evidence type="ECO:0000313" key="3">
    <source>
        <dbReference type="Proteomes" id="UP000664357"/>
    </source>
</evidence>
<dbReference type="RefSeq" id="WP_010760127.1">
    <property type="nucleotide sequence ID" value="NZ_JAFREL020000009.1"/>
</dbReference>
<keyword evidence="1" id="KW-0812">Transmembrane</keyword>
<dbReference type="Proteomes" id="UP000664357">
    <property type="component" value="Unassembled WGS sequence"/>
</dbReference>
<evidence type="ECO:0000313" key="2">
    <source>
        <dbReference type="EMBL" id="MEO1773296.1"/>
    </source>
</evidence>
<accession>A0ABV0EXC9</accession>
<proteinExistence type="predicted"/>
<sequence>MDLMGYLEPKIIYLFVASLGIFEIILFGAMSFYDSLADNSFLKWLIPVIILAVLAIGLTLLPIVLNHKNWLILLLPIIILPITLTIVVEVIKKYSIKNKRHK</sequence>
<evidence type="ECO:0000256" key="1">
    <source>
        <dbReference type="SAM" id="Phobius"/>
    </source>
</evidence>
<comment type="caution">
    <text evidence="2">The sequence shown here is derived from an EMBL/GenBank/DDBJ whole genome shotgun (WGS) entry which is preliminary data.</text>
</comment>
<evidence type="ECO:0008006" key="4">
    <source>
        <dbReference type="Google" id="ProtNLM"/>
    </source>
</evidence>
<keyword evidence="1" id="KW-1133">Transmembrane helix</keyword>
<keyword evidence="1" id="KW-0472">Membrane</keyword>
<feature type="transmembrane region" description="Helical" evidence="1">
    <location>
        <begin position="70"/>
        <end position="91"/>
    </location>
</feature>